<proteinExistence type="predicted"/>
<keyword evidence="2" id="KW-1185">Reference proteome</keyword>
<name>A0A3M9N4S4_9BACT</name>
<dbReference type="Proteomes" id="UP000267223">
    <property type="component" value="Unassembled WGS sequence"/>
</dbReference>
<sequence>MKNILASITCCFIILCAGCNSDSTKSNENIVSDSTQSISRMNLMLCYALQNEKDTVSLNLVLVGDHVAGKLMYHYFEKDKNIGTLAGEKIGDTVFAKYTFMSEGLESQRYVSFLIKGDQAIEGYAPLNEKSGEPDFSDHSKIQFDNKFVLQKTDCK</sequence>
<evidence type="ECO:0000313" key="2">
    <source>
        <dbReference type="Proteomes" id="UP000267223"/>
    </source>
</evidence>
<organism evidence="1 2">
    <name type="scientific">Hanamia caeni</name>
    <dbReference type="NCBI Taxonomy" id="2294116"/>
    <lineage>
        <taxon>Bacteria</taxon>
        <taxon>Pseudomonadati</taxon>
        <taxon>Bacteroidota</taxon>
        <taxon>Chitinophagia</taxon>
        <taxon>Chitinophagales</taxon>
        <taxon>Chitinophagaceae</taxon>
        <taxon>Hanamia</taxon>
    </lineage>
</organism>
<gene>
    <name evidence="1" type="ORF">EFY79_20005</name>
</gene>
<reference evidence="1 2" key="1">
    <citation type="submission" date="2018-11" db="EMBL/GenBank/DDBJ databases">
        <title>Draft genome sequence of Ferruginibacter sp. BO-59.</title>
        <authorList>
            <person name="Im W.T."/>
        </authorList>
    </citation>
    <scope>NUCLEOTIDE SEQUENCE [LARGE SCALE GENOMIC DNA]</scope>
    <source>
        <strain evidence="1 2">BO-59</strain>
    </source>
</reference>
<dbReference type="AlphaFoldDB" id="A0A3M9N4S4"/>
<dbReference type="EMBL" id="RJJR01000024">
    <property type="protein sequence ID" value="RNI32782.1"/>
    <property type="molecule type" value="Genomic_DNA"/>
</dbReference>
<accession>A0A3M9N4S4</accession>
<comment type="caution">
    <text evidence="1">The sequence shown here is derived from an EMBL/GenBank/DDBJ whole genome shotgun (WGS) entry which is preliminary data.</text>
</comment>
<dbReference type="RefSeq" id="WP_123122534.1">
    <property type="nucleotide sequence ID" value="NZ_RJJR01000024.1"/>
</dbReference>
<protein>
    <submittedName>
        <fullName evidence="1">Uncharacterized protein</fullName>
    </submittedName>
</protein>
<dbReference type="OrthoDB" id="794403at2"/>
<evidence type="ECO:0000313" key="1">
    <source>
        <dbReference type="EMBL" id="RNI32782.1"/>
    </source>
</evidence>